<sequence length="210" mass="23197">MTTSYHGSSHCLLTIPSAPQGSIGVLSSRYVPLPYNTVGDRHRIRARTDGDSVATILDREAKKELRREDIERRQAETSSEERSFLGTRPAANSPWPRPDLFAVDGAAPETINGRMAMVGFVWALIAEKMTGLSVMEQLFHPSTSGILWFAGVVQLFTAASVIPFLNGESTDARRWGPFNAKAERWNGRLAMIGFVSLLVDEAIRQAPFLH</sequence>
<evidence type="ECO:0000256" key="7">
    <source>
        <dbReference type="ARBA" id="ARBA00023136"/>
    </source>
</evidence>
<reference evidence="10" key="1">
    <citation type="submission" date="2021-08" db="EMBL/GenBank/DDBJ databases">
        <title>WGS assembly of Ceratopteris richardii.</title>
        <authorList>
            <person name="Marchant D.B."/>
            <person name="Chen G."/>
            <person name="Jenkins J."/>
            <person name="Shu S."/>
            <person name="Leebens-Mack J."/>
            <person name="Grimwood J."/>
            <person name="Schmutz J."/>
            <person name="Soltis P."/>
            <person name="Soltis D."/>
            <person name="Chen Z.-H."/>
        </authorList>
    </citation>
    <scope>NUCLEOTIDE SEQUENCE</scope>
    <source>
        <strain evidence="10">Whitten #5841</strain>
        <tissue evidence="10">Leaf</tissue>
    </source>
</reference>
<dbReference type="OrthoDB" id="513190at2759"/>
<gene>
    <name evidence="10" type="ORF">KP509_10G073100</name>
</gene>
<evidence type="ECO:0000256" key="1">
    <source>
        <dbReference type="ARBA" id="ARBA00004141"/>
    </source>
</evidence>
<evidence type="ECO:0008006" key="12">
    <source>
        <dbReference type="Google" id="ProtNLM"/>
    </source>
</evidence>
<evidence type="ECO:0000256" key="6">
    <source>
        <dbReference type="ARBA" id="ARBA00022989"/>
    </source>
</evidence>
<dbReference type="SUPFAM" id="SSF103511">
    <property type="entry name" value="Chlorophyll a-b binding protein"/>
    <property type="match status" value="1"/>
</dbReference>
<evidence type="ECO:0000256" key="3">
    <source>
        <dbReference type="ARBA" id="ARBA00022528"/>
    </source>
</evidence>
<accession>A0A8T2U0M3</accession>
<dbReference type="InterPro" id="IPR022796">
    <property type="entry name" value="Chloroa_b-bind"/>
</dbReference>
<name>A0A8T2U0M3_CERRI</name>
<protein>
    <recommendedName>
        <fullName evidence="12">Early light-induced protein</fullName>
    </recommendedName>
</protein>
<dbReference type="GO" id="GO:0016020">
    <property type="term" value="C:membrane"/>
    <property type="evidence" value="ECO:0007669"/>
    <property type="project" value="UniProtKB-SubCell"/>
</dbReference>
<dbReference type="AlphaFoldDB" id="A0A8T2U0M3"/>
<dbReference type="Proteomes" id="UP000825935">
    <property type="component" value="Chromosome 10"/>
</dbReference>
<keyword evidence="7" id="KW-0472">Membrane</keyword>
<keyword evidence="3" id="KW-0150">Chloroplast</keyword>
<keyword evidence="6" id="KW-1133">Transmembrane helix</keyword>
<comment type="caution">
    <text evidence="10">The sequence shown here is derived from an EMBL/GenBank/DDBJ whole genome shotgun (WGS) entry which is preliminary data.</text>
</comment>
<evidence type="ECO:0000256" key="9">
    <source>
        <dbReference type="SAM" id="MobiDB-lite"/>
    </source>
</evidence>
<dbReference type="GO" id="GO:0009507">
    <property type="term" value="C:chloroplast"/>
    <property type="evidence" value="ECO:0007669"/>
    <property type="project" value="UniProtKB-SubCell"/>
</dbReference>
<feature type="compositionally biased region" description="Basic and acidic residues" evidence="9">
    <location>
        <begin position="68"/>
        <end position="83"/>
    </location>
</feature>
<dbReference type="PANTHER" id="PTHR14154">
    <property type="entry name" value="UPF0041 BRAIN PROTEIN 44-RELATED"/>
    <property type="match status" value="1"/>
</dbReference>
<keyword evidence="4" id="KW-0934">Plastid</keyword>
<keyword evidence="11" id="KW-1185">Reference proteome</keyword>
<dbReference type="Pfam" id="PF00504">
    <property type="entry name" value="Chloroa_b-bind"/>
    <property type="match status" value="1"/>
</dbReference>
<evidence type="ECO:0000256" key="4">
    <source>
        <dbReference type="ARBA" id="ARBA00022640"/>
    </source>
</evidence>
<feature type="region of interest" description="Disordered" evidence="9">
    <location>
        <begin position="68"/>
        <end position="91"/>
    </location>
</feature>
<proteinExistence type="inferred from homology"/>
<organism evidence="10 11">
    <name type="scientific">Ceratopteris richardii</name>
    <name type="common">Triangle waterfern</name>
    <dbReference type="NCBI Taxonomy" id="49495"/>
    <lineage>
        <taxon>Eukaryota</taxon>
        <taxon>Viridiplantae</taxon>
        <taxon>Streptophyta</taxon>
        <taxon>Embryophyta</taxon>
        <taxon>Tracheophyta</taxon>
        <taxon>Polypodiopsida</taxon>
        <taxon>Polypodiidae</taxon>
        <taxon>Polypodiales</taxon>
        <taxon>Pteridineae</taxon>
        <taxon>Pteridaceae</taxon>
        <taxon>Parkerioideae</taxon>
        <taxon>Ceratopteris</taxon>
    </lineage>
</organism>
<comment type="subcellular location">
    <subcellularLocation>
        <location evidence="1">Membrane</location>
        <topology evidence="1">Multi-pass membrane protein</topology>
    </subcellularLocation>
    <subcellularLocation>
        <location evidence="2">Plastid</location>
        <location evidence="2">Chloroplast</location>
    </subcellularLocation>
</comment>
<comment type="similarity">
    <text evidence="8">Belongs to the ELIP/psbS family.</text>
</comment>
<evidence type="ECO:0000313" key="10">
    <source>
        <dbReference type="EMBL" id="KAH7428050.1"/>
    </source>
</evidence>
<evidence type="ECO:0000256" key="8">
    <source>
        <dbReference type="ARBA" id="ARBA00037956"/>
    </source>
</evidence>
<evidence type="ECO:0000256" key="5">
    <source>
        <dbReference type="ARBA" id="ARBA00022692"/>
    </source>
</evidence>
<evidence type="ECO:0000256" key="2">
    <source>
        <dbReference type="ARBA" id="ARBA00004229"/>
    </source>
</evidence>
<keyword evidence="5" id="KW-0812">Transmembrane</keyword>
<evidence type="ECO:0000313" key="11">
    <source>
        <dbReference type="Proteomes" id="UP000825935"/>
    </source>
</evidence>
<dbReference type="OMA" id="YHGSSHC"/>
<dbReference type="EMBL" id="CM035415">
    <property type="protein sequence ID" value="KAH7428050.1"/>
    <property type="molecule type" value="Genomic_DNA"/>
</dbReference>